<dbReference type="SUPFAM" id="SSF55205">
    <property type="entry name" value="EPT/RTPC-like"/>
    <property type="match status" value="1"/>
</dbReference>
<dbReference type="UniPathway" id="UPA00219"/>
<dbReference type="InterPro" id="IPR013792">
    <property type="entry name" value="RNA3'P_cycl/enolpyr_Trfase_a/b"/>
</dbReference>
<dbReference type="HAMAP" id="MF_00111">
    <property type="entry name" value="MurA"/>
    <property type="match status" value="1"/>
</dbReference>
<keyword evidence="9 12" id="KW-0961">Cell wall biogenesis/degradation</keyword>
<evidence type="ECO:0000256" key="1">
    <source>
        <dbReference type="ARBA" id="ARBA00004496"/>
    </source>
</evidence>
<evidence type="ECO:0000256" key="5">
    <source>
        <dbReference type="ARBA" id="ARBA00022679"/>
    </source>
</evidence>
<dbReference type="GO" id="GO:0008760">
    <property type="term" value="F:UDP-N-acetylglucosamine 1-carboxyvinyltransferase activity"/>
    <property type="evidence" value="ECO:0007669"/>
    <property type="project" value="UniProtKB-UniRule"/>
</dbReference>
<dbReference type="PANTHER" id="PTHR43783:SF1">
    <property type="entry name" value="UDP-N-ACETYLGLUCOSAMINE 1-CARBOXYVINYLTRANSFERASE"/>
    <property type="match status" value="1"/>
</dbReference>
<keyword evidence="7 12" id="KW-0573">Peptidoglycan synthesis</keyword>
<evidence type="ECO:0000313" key="14">
    <source>
        <dbReference type="EMBL" id="ADH62336.1"/>
    </source>
</evidence>
<dbReference type="InterPro" id="IPR050068">
    <property type="entry name" value="MurA_subfamily"/>
</dbReference>
<dbReference type="GO" id="GO:0008360">
    <property type="term" value="P:regulation of cell shape"/>
    <property type="evidence" value="ECO:0007669"/>
    <property type="project" value="UniProtKB-KW"/>
</dbReference>
<dbReference type="GO" id="GO:0071555">
    <property type="term" value="P:cell wall organization"/>
    <property type="evidence" value="ECO:0007669"/>
    <property type="project" value="UniProtKB-KW"/>
</dbReference>
<comment type="caution">
    <text evidence="12">Lacks conserved residue(s) required for the propagation of feature annotation.</text>
</comment>
<organism evidence="14 15">
    <name type="scientific">Allomeiothermus silvanus (strain ATCC 700542 / DSM 9946 / NBRC 106475 / NCIMB 13440 / VI-R2)</name>
    <name type="common">Thermus silvanus</name>
    <dbReference type="NCBI Taxonomy" id="526227"/>
    <lineage>
        <taxon>Bacteria</taxon>
        <taxon>Thermotogati</taxon>
        <taxon>Deinococcota</taxon>
        <taxon>Deinococci</taxon>
        <taxon>Thermales</taxon>
        <taxon>Thermaceae</taxon>
        <taxon>Allomeiothermus</taxon>
    </lineage>
</organism>
<dbReference type="HOGENOM" id="CLU_027387_0_1_0"/>
<keyword evidence="5 12" id="KW-0808">Transferase</keyword>
<keyword evidence="12" id="KW-0670">Pyruvate</keyword>
<comment type="function">
    <text evidence="12">Cell wall formation. Adds enolpyruvyl to UDP-N-acetylglucosamine.</text>
</comment>
<evidence type="ECO:0000313" key="15">
    <source>
        <dbReference type="Proteomes" id="UP000001916"/>
    </source>
</evidence>
<dbReference type="InterPro" id="IPR001986">
    <property type="entry name" value="Enolpyruvate_Tfrase_dom"/>
</dbReference>
<dbReference type="OrthoDB" id="9803760at2"/>
<feature type="active site" description="Proton donor" evidence="12">
    <location>
        <position position="117"/>
    </location>
</feature>
<evidence type="ECO:0000256" key="10">
    <source>
        <dbReference type="ARBA" id="ARBA00038367"/>
    </source>
</evidence>
<evidence type="ECO:0000256" key="8">
    <source>
        <dbReference type="ARBA" id="ARBA00023306"/>
    </source>
</evidence>
<evidence type="ECO:0000259" key="13">
    <source>
        <dbReference type="Pfam" id="PF00275"/>
    </source>
</evidence>
<evidence type="ECO:0000256" key="4">
    <source>
        <dbReference type="ARBA" id="ARBA00022618"/>
    </source>
</evidence>
<gene>
    <name evidence="12" type="primary">murA</name>
    <name evidence="14" type="ordered locus">Mesil_0395</name>
</gene>
<dbReference type="PANTHER" id="PTHR43783">
    <property type="entry name" value="UDP-N-ACETYLGLUCOSAMINE 1-CARBOXYVINYLTRANSFERASE"/>
    <property type="match status" value="1"/>
</dbReference>
<keyword evidence="4 12" id="KW-0132">Cell division</keyword>
<dbReference type="STRING" id="526227.Mesil_0395"/>
<dbReference type="GO" id="GO:0005737">
    <property type="term" value="C:cytoplasm"/>
    <property type="evidence" value="ECO:0007669"/>
    <property type="project" value="UniProtKB-SubCell"/>
</dbReference>
<dbReference type="GO" id="GO:0051301">
    <property type="term" value="P:cell division"/>
    <property type="evidence" value="ECO:0007669"/>
    <property type="project" value="UniProtKB-KW"/>
</dbReference>
<comment type="pathway">
    <text evidence="2 12">Cell wall biogenesis; peptidoglycan biosynthesis.</text>
</comment>
<proteinExistence type="inferred from homology"/>
<evidence type="ECO:0000256" key="3">
    <source>
        <dbReference type="ARBA" id="ARBA00022490"/>
    </source>
</evidence>
<comment type="subcellular location">
    <subcellularLocation>
        <location evidence="1 12">Cytoplasm</location>
    </subcellularLocation>
</comment>
<evidence type="ECO:0000256" key="9">
    <source>
        <dbReference type="ARBA" id="ARBA00023316"/>
    </source>
</evidence>
<evidence type="ECO:0000256" key="7">
    <source>
        <dbReference type="ARBA" id="ARBA00022984"/>
    </source>
</evidence>
<dbReference type="Pfam" id="PF00275">
    <property type="entry name" value="EPSP_synthase"/>
    <property type="match status" value="1"/>
</dbReference>
<dbReference type="eggNOG" id="COG0766">
    <property type="taxonomic scope" value="Bacteria"/>
</dbReference>
<feature type="binding site" evidence="12">
    <location>
        <begin position="23"/>
        <end position="24"/>
    </location>
    <ligand>
        <name>phosphoenolpyruvate</name>
        <dbReference type="ChEBI" id="CHEBI:58702"/>
    </ligand>
</feature>
<dbReference type="RefSeq" id="WP_013156943.1">
    <property type="nucleotide sequence ID" value="NC_014212.1"/>
</dbReference>
<keyword evidence="3 12" id="KW-0963">Cytoplasm</keyword>
<protein>
    <recommendedName>
        <fullName evidence="12">UDP-N-acetylglucosamine 1-carboxyvinyltransferase</fullName>
        <ecNumber evidence="12">2.5.1.7</ecNumber>
    </recommendedName>
    <alternativeName>
        <fullName evidence="12">Enoylpyruvate transferase</fullName>
    </alternativeName>
    <alternativeName>
        <fullName evidence="12">UDP-N-acetylglucosamine enolpyruvyl transferase</fullName>
        <shortName evidence="12">EPT</shortName>
    </alternativeName>
</protein>
<keyword evidence="15" id="KW-1185">Reference proteome</keyword>
<dbReference type="Gene3D" id="3.65.10.10">
    <property type="entry name" value="Enolpyruvate transferase domain"/>
    <property type="match status" value="2"/>
</dbReference>
<keyword evidence="8 12" id="KW-0131">Cell cycle</keyword>
<comment type="similarity">
    <text evidence="10 12">Belongs to the EPSP synthase family. MurA subfamily.</text>
</comment>
<dbReference type="CDD" id="cd01555">
    <property type="entry name" value="UdpNAET"/>
    <property type="match status" value="1"/>
</dbReference>
<feature type="domain" description="Enolpyruvate transferase" evidence="13">
    <location>
        <begin position="8"/>
        <end position="402"/>
    </location>
</feature>
<reference evidence="14 15" key="1">
    <citation type="journal article" date="2010" name="Stand. Genomic Sci.">
        <title>Complete genome sequence of Meiothermus silvanus type strain (VI-R2).</title>
        <authorList>
            <person name="Sikorski J."/>
            <person name="Tindall B.J."/>
            <person name="Lowry S."/>
            <person name="Lucas S."/>
            <person name="Nolan M."/>
            <person name="Copeland A."/>
            <person name="Glavina Del Rio T."/>
            <person name="Tice H."/>
            <person name="Cheng J.F."/>
            <person name="Han C."/>
            <person name="Pitluck S."/>
            <person name="Liolios K."/>
            <person name="Ivanova N."/>
            <person name="Mavromatis K."/>
            <person name="Mikhailova N."/>
            <person name="Pati A."/>
            <person name="Goodwin L."/>
            <person name="Chen A."/>
            <person name="Palaniappan K."/>
            <person name="Land M."/>
            <person name="Hauser L."/>
            <person name="Chang Y.J."/>
            <person name="Jeffries C.D."/>
            <person name="Rohde M."/>
            <person name="Goker M."/>
            <person name="Woyke T."/>
            <person name="Bristow J."/>
            <person name="Eisen J.A."/>
            <person name="Markowitz V."/>
            <person name="Hugenholtz P."/>
            <person name="Kyrpides N.C."/>
            <person name="Klenk H.P."/>
            <person name="Lapidus A."/>
        </authorList>
    </citation>
    <scope>NUCLEOTIDE SEQUENCE [LARGE SCALE GENOMIC DNA]</scope>
    <source>
        <strain evidence="15">ATCC 700542 / DSM 9946 / VI-R2</strain>
    </source>
</reference>
<evidence type="ECO:0000256" key="12">
    <source>
        <dbReference type="HAMAP-Rule" id="MF_00111"/>
    </source>
</evidence>
<dbReference type="Proteomes" id="UP000001916">
    <property type="component" value="Chromosome"/>
</dbReference>
<feature type="binding site" evidence="12">
    <location>
        <position position="326"/>
    </location>
    <ligand>
        <name>UDP-N-acetyl-alpha-D-glucosamine</name>
        <dbReference type="ChEBI" id="CHEBI:57705"/>
    </ligand>
</feature>
<feature type="binding site" evidence="12">
    <location>
        <begin position="122"/>
        <end position="126"/>
    </location>
    <ligand>
        <name>UDP-N-acetyl-alpha-D-glucosamine</name>
        <dbReference type="ChEBI" id="CHEBI:57705"/>
    </ligand>
</feature>
<dbReference type="EC" id="2.5.1.7" evidence="12"/>
<dbReference type="GO" id="GO:0019277">
    <property type="term" value="P:UDP-N-acetylgalactosamine biosynthetic process"/>
    <property type="evidence" value="ECO:0007669"/>
    <property type="project" value="InterPro"/>
</dbReference>
<dbReference type="AlphaFoldDB" id="D7BI62"/>
<feature type="modified residue" description="2-(S-cysteinyl)pyruvic acid O-phosphothioketal" evidence="12">
    <location>
        <position position="117"/>
    </location>
</feature>
<dbReference type="InterPro" id="IPR005750">
    <property type="entry name" value="UDP_GlcNAc_COvinyl_MurA"/>
</dbReference>
<dbReference type="EMBL" id="CP002042">
    <property type="protein sequence ID" value="ADH62336.1"/>
    <property type="molecule type" value="Genomic_DNA"/>
</dbReference>
<sequence length="423" mass="45520">MERALVVQGGIPLRGELRVNPAKNSALKIMVASLLTPEPVTLTEVPRLRDVDVMLELLSHLGSRYAWEGHTLHLHTPEIKNTEAPRELVDKMRASFIVMGALLGRVGEAIVPMPGGCQFGPRPVDQHLKALTRLGAEIKEENGFFHAQQTRKPSGRVVFDMPTLGGTEQALLAAALGGEATLVNVAQEPEIEDLCRFLQMLGVEIQGIGSSILRVQGKERLGGGSYSIIPDRIEAGTFLLMTAATRGRITLTHVNPQHMDALLDKLAQSGHHIETGEDWVRLEATPNPLPFSVEAREYPGFATDLQPLIAAYLATVPGTSTVADRVYPDRFGYVGELARMGADASRKEGVLLINGKTLMGASVKAADIRAGGALILAALAAEGESKIEGMQYVERGYEKLPARLQALGARVSFEQPALALAAD</sequence>
<dbReference type="InterPro" id="IPR036968">
    <property type="entry name" value="Enolpyruvate_Tfrase_sf"/>
</dbReference>
<dbReference type="NCBIfam" id="NF006873">
    <property type="entry name" value="PRK09369.1"/>
    <property type="match status" value="1"/>
</dbReference>
<feature type="binding site" evidence="12">
    <location>
        <position position="304"/>
    </location>
    <ligand>
        <name>UDP-N-acetyl-alpha-D-glucosamine</name>
        <dbReference type="ChEBI" id="CHEBI:57705"/>
    </ligand>
</feature>
<name>D7BI62_ALLS1</name>
<feature type="binding site" evidence="12">
    <location>
        <position position="93"/>
    </location>
    <ligand>
        <name>UDP-N-acetyl-alpha-D-glucosamine</name>
        <dbReference type="ChEBI" id="CHEBI:57705"/>
    </ligand>
</feature>
<evidence type="ECO:0000256" key="11">
    <source>
        <dbReference type="ARBA" id="ARBA00047527"/>
    </source>
</evidence>
<dbReference type="GO" id="GO:0009252">
    <property type="term" value="P:peptidoglycan biosynthetic process"/>
    <property type="evidence" value="ECO:0007669"/>
    <property type="project" value="UniProtKB-UniRule"/>
</dbReference>
<keyword evidence="6 12" id="KW-0133">Cell shape</keyword>
<evidence type="ECO:0000256" key="2">
    <source>
        <dbReference type="ARBA" id="ARBA00004752"/>
    </source>
</evidence>
<dbReference type="KEGG" id="msv:Mesil_0395"/>
<evidence type="ECO:0000256" key="6">
    <source>
        <dbReference type="ARBA" id="ARBA00022960"/>
    </source>
</evidence>
<accession>D7BI62</accession>
<comment type="catalytic activity">
    <reaction evidence="11 12">
        <text>phosphoenolpyruvate + UDP-N-acetyl-alpha-D-glucosamine = UDP-N-acetyl-3-O-(1-carboxyvinyl)-alpha-D-glucosamine + phosphate</text>
        <dbReference type="Rhea" id="RHEA:18681"/>
        <dbReference type="ChEBI" id="CHEBI:43474"/>
        <dbReference type="ChEBI" id="CHEBI:57705"/>
        <dbReference type="ChEBI" id="CHEBI:58702"/>
        <dbReference type="ChEBI" id="CHEBI:68483"/>
        <dbReference type="EC" id="2.5.1.7"/>
    </reaction>
</comment>
<dbReference type="NCBIfam" id="TIGR01072">
    <property type="entry name" value="murA"/>
    <property type="match status" value="1"/>
</dbReference>